<dbReference type="Pfam" id="PF18863">
    <property type="entry name" value="AbiJ_NTD4"/>
    <property type="match status" value="1"/>
</dbReference>
<dbReference type="RefSeq" id="WP_042582199.1">
    <property type="nucleotide sequence ID" value="NZ_JXQQ01000097.1"/>
</dbReference>
<dbReference type="OrthoDB" id="8113776at2"/>
<evidence type="ECO:0000259" key="1">
    <source>
        <dbReference type="Pfam" id="PF18863"/>
    </source>
</evidence>
<dbReference type="AlphaFoldDB" id="A0A0D0KUW3"/>
<protein>
    <recommendedName>
        <fullName evidence="5">Abortive infection protein-like C-terminal domain-containing protein</fullName>
    </recommendedName>
</protein>
<dbReference type="NCBIfam" id="NF046078">
    <property type="entry name" value="STM4504_CBY0614"/>
    <property type="match status" value="1"/>
</dbReference>
<feature type="domain" description="DUF7014" evidence="2">
    <location>
        <begin position="177"/>
        <end position="302"/>
    </location>
</feature>
<evidence type="ECO:0000313" key="4">
    <source>
        <dbReference type="Proteomes" id="UP000032067"/>
    </source>
</evidence>
<gene>
    <name evidence="3" type="ORF">RT97_28260</name>
</gene>
<evidence type="ECO:0008006" key="5">
    <source>
        <dbReference type="Google" id="ProtNLM"/>
    </source>
</evidence>
<proteinExistence type="predicted"/>
<dbReference type="Pfam" id="PF22809">
    <property type="entry name" value="DUF7014"/>
    <property type="match status" value="1"/>
</dbReference>
<sequence length="306" mass="34333">MVFETYSKRQKRLRGEAHEFYTYDSFPPQFLIQVGYLIIEGLGNHGASSESMQAHAYIVQTLREEYGVAELVGDAGFISRLEELLQFMNLATSFEHTLDVIELAFQVIDTSARSFLYRGRAQSSKICDKAIGDLNIRFKEHGLGYQFTNGEIIRIDSELIHVEVVKPLLSLLNKPYFKGAEDEYLSAHEHYRHGNGKEALNDCLKSFESLMMGICDKRGWAYGQKDTSKALIDICLKNGLIPDFWQSQLGGLRSMLEGAIPTGRNRLAGHGQGADPTEVPTHLVSYMLHMTASTLKFLVEADAAMP</sequence>
<dbReference type="InterPro" id="IPR054280">
    <property type="entry name" value="DUF7014"/>
</dbReference>
<organism evidence="3 4">
    <name type="scientific">Variovorax paradoxus</name>
    <dbReference type="NCBI Taxonomy" id="34073"/>
    <lineage>
        <taxon>Bacteria</taxon>
        <taxon>Pseudomonadati</taxon>
        <taxon>Pseudomonadota</taxon>
        <taxon>Betaproteobacteria</taxon>
        <taxon>Burkholderiales</taxon>
        <taxon>Comamonadaceae</taxon>
        <taxon>Variovorax</taxon>
    </lineage>
</organism>
<reference evidence="3 4" key="1">
    <citation type="submission" date="2014-12" db="EMBL/GenBank/DDBJ databases">
        <title>16Stimator: statistical estimation of ribosomal gene copy numbers from draft genome assemblies.</title>
        <authorList>
            <person name="Perisin M.A."/>
            <person name="Vetter M."/>
            <person name="Gilbert J.A."/>
            <person name="Bergelson J."/>
        </authorList>
    </citation>
    <scope>NUCLEOTIDE SEQUENCE [LARGE SCALE GENOMIC DNA]</scope>
    <source>
        <strain evidence="3 4">MEDvA23</strain>
    </source>
</reference>
<feature type="domain" description="HEPN AbiJ-N-terminal" evidence="1">
    <location>
        <begin position="5"/>
        <end position="169"/>
    </location>
</feature>
<evidence type="ECO:0000313" key="3">
    <source>
        <dbReference type="EMBL" id="KIQ20578.1"/>
    </source>
</evidence>
<dbReference type="InterPro" id="IPR049503">
    <property type="entry name" value="AbiJ_NTD4"/>
</dbReference>
<name>A0A0D0KUW3_VARPD</name>
<dbReference type="EMBL" id="JXQQ01000097">
    <property type="protein sequence ID" value="KIQ20578.1"/>
    <property type="molecule type" value="Genomic_DNA"/>
</dbReference>
<accession>A0A0D0KUW3</accession>
<dbReference type="Proteomes" id="UP000032067">
    <property type="component" value="Unassembled WGS sequence"/>
</dbReference>
<comment type="caution">
    <text evidence="3">The sequence shown here is derived from an EMBL/GenBank/DDBJ whole genome shotgun (WGS) entry which is preliminary data.</text>
</comment>
<evidence type="ECO:0000259" key="2">
    <source>
        <dbReference type="Pfam" id="PF22809"/>
    </source>
</evidence>